<accession>A0A7U2IDC5</accession>
<evidence type="ECO:0000256" key="1">
    <source>
        <dbReference type="ARBA" id="ARBA00023242"/>
    </source>
</evidence>
<protein>
    <recommendedName>
        <fullName evidence="3">Zn(2)-C6 fungal-type domain-containing protein</fullName>
    </recommendedName>
</protein>
<keyword evidence="1" id="KW-0539">Nucleus</keyword>
<dbReference type="PROSITE" id="PS50048">
    <property type="entry name" value="ZN2_CY6_FUNGAL_2"/>
    <property type="match status" value="1"/>
</dbReference>
<keyword evidence="5" id="KW-1185">Reference proteome</keyword>
<dbReference type="PANTHER" id="PTHR37012">
    <property type="entry name" value="B-ZIP TRANSCRIPTION FACTOR (EUROFUNG)-RELATED"/>
    <property type="match status" value="1"/>
</dbReference>
<dbReference type="VEuPathDB" id="FungiDB:JI435_130670"/>
<dbReference type="SMART" id="SM00066">
    <property type="entry name" value="GAL4"/>
    <property type="match status" value="1"/>
</dbReference>
<evidence type="ECO:0000259" key="3">
    <source>
        <dbReference type="PROSITE" id="PS50048"/>
    </source>
</evidence>
<evidence type="ECO:0000256" key="2">
    <source>
        <dbReference type="SAM" id="MobiDB-lite"/>
    </source>
</evidence>
<dbReference type="InterPro" id="IPR036864">
    <property type="entry name" value="Zn2-C6_fun-type_DNA-bd_sf"/>
</dbReference>
<dbReference type="Gene3D" id="4.10.240.10">
    <property type="entry name" value="Zn(2)-C6 fungal-type DNA-binding domain"/>
    <property type="match status" value="1"/>
</dbReference>
<feature type="compositionally biased region" description="Polar residues" evidence="2">
    <location>
        <begin position="257"/>
        <end position="270"/>
    </location>
</feature>
<dbReference type="GO" id="GO:0008270">
    <property type="term" value="F:zinc ion binding"/>
    <property type="evidence" value="ECO:0007669"/>
    <property type="project" value="InterPro"/>
</dbReference>
<dbReference type="InterPro" id="IPR001138">
    <property type="entry name" value="Zn2Cys6_DnaBD"/>
</dbReference>
<dbReference type="Pfam" id="PF11905">
    <property type="entry name" value="DUF3425"/>
    <property type="match status" value="1"/>
</dbReference>
<dbReference type="GO" id="GO:0000981">
    <property type="term" value="F:DNA-binding transcription factor activity, RNA polymerase II-specific"/>
    <property type="evidence" value="ECO:0007669"/>
    <property type="project" value="InterPro"/>
</dbReference>
<name>A0A7U2IDC5_PHANO</name>
<dbReference type="AlphaFoldDB" id="A0A7U2IDC5"/>
<evidence type="ECO:0000313" key="4">
    <source>
        <dbReference type="EMBL" id="QRD07550.1"/>
    </source>
</evidence>
<dbReference type="OrthoDB" id="2985014at2759"/>
<dbReference type="CDD" id="cd00067">
    <property type="entry name" value="GAL4"/>
    <property type="match status" value="1"/>
</dbReference>
<sequence length="555" mass="61923">MEPTERWQPIAPASDEPRQQRSAPDSKRRRQAIAVACVQCRSGKVKCDGTRPRCMRCSEMDLACHFDVAEGVSRAERMRLLKRETLSGRAEEMERVIQALRTSSDDQASAILARLRIGNRLDEVVKTLPPVVSNPPSLSAQDLAGASISYASVDPSIASSDGSSSVYGRYSSAPHSPNITLSSWSGISSQAASAKGKQPASARNAQEPPFLSILFDRADCLGTISDEGEDEDDMYLAGFIDPQLLLQSNPLDAPGASTGSPTGNTRSLHQSPKDDFTPHSFLTHWSKRQPIVNAIRVHPNLNLRNLFGNMPFSSSVRANNYPLGIQNAQVNNLFLPTWAMMTVSTRPDPGSLKEAFQSLHRDTAVMIESGTPVEVIIETHPNIAALFDENEYNNSGVLSKWSAAMIHSAQHKGHDFTAWAAMYSTWYLARWMVSPSPETYEAMPEWLRPTPNQLFMPHINILDYVIWPAFREFAVQIPQMHEHMEYMMDMCINISCDWRFGHEEALCRNETTGMLDLCDMAKTTMRDLASWSLGPSFRQYVTNADTYVRIRAEEF</sequence>
<feature type="domain" description="Zn(2)-C6 fungal-type" evidence="3">
    <location>
        <begin position="36"/>
        <end position="66"/>
    </location>
</feature>
<dbReference type="SUPFAM" id="SSF57701">
    <property type="entry name" value="Zn2/Cys6 DNA-binding domain"/>
    <property type="match status" value="1"/>
</dbReference>
<dbReference type="Proteomes" id="UP000663193">
    <property type="component" value="Chromosome 22"/>
</dbReference>
<reference evidence="5" key="1">
    <citation type="journal article" date="2021" name="BMC Genomics">
        <title>Chromosome-level genome assembly and manually-curated proteome of model necrotroph Parastagonospora nodorum Sn15 reveals a genome-wide trove of candidate effector homologs, and redundancy of virulence-related functions within an accessory chromosome.</title>
        <authorList>
            <person name="Bertazzoni S."/>
            <person name="Jones D.A.B."/>
            <person name="Phan H.T."/>
            <person name="Tan K.-C."/>
            <person name="Hane J.K."/>
        </authorList>
    </citation>
    <scope>NUCLEOTIDE SEQUENCE [LARGE SCALE GENOMIC DNA]</scope>
    <source>
        <strain evidence="5">SN15 / ATCC MYA-4574 / FGSC 10173)</strain>
    </source>
</reference>
<dbReference type="Pfam" id="PF00172">
    <property type="entry name" value="Zn_clus"/>
    <property type="match status" value="1"/>
</dbReference>
<gene>
    <name evidence="4" type="ORF">JI435_130670</name>
</gene>
<organism evidence="4 5">
    <name type="scientific">Phaeosphaeria nodorum (strain SN15 / ATCC MYA-4574 / FGSC 10173)</name>
    <name type="common">Glume blotch fungus</name>
    <name type="synonym">Parastagonospora nodorum</name>
    <dbReference type="NCBI Taxonomy" id="321614"/>
    <lineage>
        <taxon>Eukaryota</taxon>
        <taxon>Fungi</taxon>
        <taxon>Dikarya</taxon>
        <taxon>Ascomycota</taxon>
        <taxon>Pezizomycotina</taxon>
        <taxon>Dothideomycetes</taxon>
        <taxon>Pleosporomycetidae</taxon>
        <taxon>Pleosporales</taxon>
        <taxon>Pleosporineae</taxon>
        <taxon>Phaeosphaeriaceae</taxon>
        <taxon>Parastagonospora</taxon>
    </lineage>
</organism>
<dbReference type="InterPro" id="IPR021833">
    <property type="entry name" value="DUF3425"/>
</dbReference>
<dbReference type="PANTHER" id="PTHR37012:SF2">
    <property type="entry name" value="BZIP DOMAIN-CONTAINING PROTEIN-RELATED"/>
    <property type="match status" value="1"/>
</dbReference>
<dbReference type="PROSITE" id="PS00463">
    <property type="entry name" value="ZN2_CY6_FUNGAL_1"/>
    <property type="match status" value="1"/>
</dbReference>
<feature type="region of interest" description="Disordered" evidence="2">
    <location>
        <begin position="250"/>
        <end position="275"/>
    </location>
</feature>
<dbReference type="EMBL" id="CP069044">
    <property type="protein sequence ID" value="QRD07550.1"/>
    <property type="molecule type" value="Genomic_DNA"/>
</dbReference>
<proteinExistence type="predicted"/>
<evidence type="ECO:0000313" key="5">
    <source>
        <dbReference type="Proteomes" id="UP000663193"/>
    </source>
</evidence>
<feature type="region of interest" description="Disordered" evidence="2">
    <location>
        <begin position="1"/>
        <end position="28"/>
    </location>
</feature>